<keyword evidence="2" id="KW-1185">Reference proteome</keyword>
<evidence type="ECO:0000313" key="2">
    <source>
        <dbReference type="Proteomes" id="UP000656881"/>
    </source>
</evidence>
<reference evidence="2" key="1">
    <citation type="journal article" date="2019" name="Int. J. Syst. Evol. Microbiol.">
        <title>The Global Catalogue of Microorganisms (GCM) 10K type strain sequencing project: providing services to taxonomists for standard genome sequencing and annotation.</title>
        <authorList>
            <consortium name="The Broad Institute Genomics Platform"/>
            <consortium name="The Broad Institute Genome Sequencing Center for Infectious Disease"/>
            <person name="Wu L."/>
            <person name="Ma J."/>
        </authorList>
    </citation>
    <scope>NUCLEOTIDE SEQUENCE [LARGE SCALE GENOMIC DNA]</scope>
    <source>
        <strain evidence="2">CGMCC 4.7349</strain>
    </source>
</reference>
<name>A0ABQ2LHH4_9ACTN</name>
<gene>
    <name evidence="1" type="ORF">GCM10012286_03110</name>
</gene>
<organism evidence="1 2">
    <name type="scientific">Streptomyces lasiicapitis</name>
    <dbReference type="NCBI Taxonomy" id="1923961"/>
    <lineage>
        <taxon>Bacteria</taxon>
        <taxon>Bacillati</taxon>
        <taxon>Actinomycetota</taxon>
        <taxon>Actinomycetes</taxon>
        <taxon>Kitasatosporales</taxon>
        <taxon>Streptomycetaceae</taxon>
        <taxon>Streptomyces</taxon>
    </lineage>
</organism>
<dbReference type="EMBL" id="BMNG01000001">
    <property type="protein sequence ID" value="GGO34292.1"/>
    <property type="molecule type" value="Genomic_DNA"/>
</dbReference>
<comment type="caution">
    <text evidence="1">The sequence shown here is derived from an EMBL/GenBank/DDBJ whole genome shotgun (WGS) entry which is preliminary data.</text>
</comment>
<proteinExistence type="predicted"/>
<dbReference type="Proteomes" id="UP000656881">
    <property type="component" value="Unassembled WGS sequence"/>
</dbReference>
<evidence type="ECO:0000313" key="1">
    <source>
        <dbReference type="EMBL" id="GGO34292.1"/>
    </source>
</evidence>
<protein>
    <submittedName>
        <fullName evidence="1">Uncharacterized protein</fullName>
    </submittedName>
</protein>
<accession>A0ABQ2LHH4</accession>
<sequence>MRCPLPRGFRELVGAECLRTGRPLTRWLSRRRLGVGCLRMGCARMLRLGMGCPPTRWLSRQRLGAGCLVMRVFSRVCPRTWCPRLGRILKTRCPVVAWLRVECLAM</sequence>